<comment type="caution">
    <text evidence="1">The sequence shown here is derived from an EMBL/GenBank/DDBJ whole genome shotgun (WGS) entry which is preliminary data.</text>
</comment>
<dbReference type="OrthoDB" id="5194526at2"/>
<reference evidence="1 2" key="1">
    <citation type="submission" date="2019-03" db="EMBL/GenBank/DDBJ databases">
        <title>Genomic Encyclopedia of Type Strains, Phase III (KMG-III): the genomes of soil and plant-associated and newly described type strains.</title>
        <authorList>
            <person name="Whitman W."/>
        </authorList>
    </citation>
    <scope>NUCLEOTIDE SEQUENCE [LARGE SCALE GENOMIC DNA]</scope>
    <source>
        <strain evidence="1 2">CGMCC 1.7002</strain>
    </source>
</reference>
<dbReference type="EMBL" id="SNYR01000003">
    <property type="protein sequence ID" value="TDQ61927.1"/>
    <property type="molecule type" value="Genomic_DNA"/>
</dbReference>
<gene>
    <name evidence="1" type="ORF">ATL17_3031</name>
</gene>
<protein>
    <recommendedName>
        <fullName evidence="3">DNA repair protein MmcB-related protein</fullName>
    </recommendedName>
</protein>
<accession>A0A4R6VQK7</accession>
<evidence type="ECO:0000313" key="2">
    <source>
        <dbReference type="Proteomes" id="UP000295391"/>
    </source>
</evidence>
<dbReference type="PIRSF" id="PIRSF031796">
    <property type="entry name" value="UPC031796"/>
    <property type="match status" value="1"/>
</dbReference>
<proteinExistence type="predicted"/>
<organism evidence="1 2">
    <name type="scientific">Maritalea mobilis</name>
    <dbReference type="NCBI Taxonomy" id="483324"/>
    <lineage>
        <taxon>Bacteria</taxon>
        <taxon>Pseudomonadati</taxon>
        <taxon>Pseudomonadota</taxon>
        <taxon>Alphaproteobacteria</taxon>
        <taxon>Hyphomicrobiales</taxon>
        <taxon>Devosiaceae</taxon>
        <taxon>Maritalea</taxon>
    </lineage>
</organism>
<dbReference type="InterPro" id="IPR009394">
    <property type="entry name" value="MmcB-like"/>
</dbReference>
<dbReference type="Pfam" id="PF06319">
    <property type="entry name" value="MmcB-like"/>
    <property type="match status" value="1"/>
</dbReference>
<keyword evidence="2" id="KW-1185">Reference proteome</keyword>
<name>A0A4R6VQK7_9HYPH</name>
<evidence type="ECO:0000313" key="1">
    <source>
        <dbReference type="EMBL" id="TDQ61927.1"/>
    </source>
</evidence>
<sequence length="160" mass="17928">MTQDSLQNLPPIVDGRQSETALKVQRGCMRFLRAQHDITCFAEVPLANGRRADLLGVTPKGEIWIVEIKSSLEDFRVDQKWPEYHEFCDRFFFAKPPELAAEIFPESEGLIVADGHGADMIRPSGLDKMAPARRKTLMIKLARLGADRIHSLMDPGPSAL</sequence>
<evidence type="ECO:0008006" key="3">
    <source>
        <dbReference type="Google" id="ProtNLM"/>
    </source>
</evidence>
<dbReference type="AlphaFoldDB" id="A0A4R6VQK7"/>
<dbReference type="RefSeq" id="WP_133573606.1">
    <property type="nucleotide sequence ID" value="NZ_SNYR01000003.1"/>
</dbReference>
<dbReference type="Proteomes" id="UP000295391">
    <property type="component" value="Unassembled WGS sequence"/>
</dbReference>